<keyword evidence="9" id="KW-1185">Reference proteome</keyword>
<evidence type="ECO:0000256" key="3">
    <source>
        <dbReference type="ARBA" id="ARBA00023136"/>
    </source>
</evidence>
<dbReference type="EMBL" id="JBHUIR010000032">
    <property type="protein sequence ID" value="MFD2259975.1"/>
    <property type="molecule type" value="Genomic_DNA"/>
</dbReference>
<accession>A0ABW5DKZ3</accession>
<comment type="similarity">
    <text evidence="5">Belongs to the Omp25/RopB family.</text>
</comment>
<dbReference type="Gene3D" id="2.40.160.20">
    <property type="match status" value="1"/>
</dbReference>
<dbReference type="InterPro" id="IPR011250">
    <property type="entry name" value="OMP/PagP_B-barrel"/>
</dbReference>
<reference evidence="9" key="1">
    <citation type="journal article" date="2019" name="Int. J. Syst. Evol. Microbiol.">
        <title>The Global Catalogue of Microorganisms (GCM) 10K type strain sequencing project: providing services to taxonomists for standard genome sequencing and annotation.</title>
        <authorList>
            <consortium name="The Broad Institute Genomics Platform"/>
            <consortium name="The Broad Institute Genome Sequencing Center for Infectious Disease"/>
            <person name="Wu L."/>
            <person name="Ma J."/>
        </authorList>
    </citation>
    <scope>NUCLEOTIDE SEQUENCE [LARGE SCALE GENOMIC DNA]</scope>
    <source>
        <strain evidence="9">KCTC 23707</strain>
    </source>
</reference>
<evidence type="ECO:0000313" key="9">
    <source>
        <dbReference type="Proteomes" id="UP001597373"/>
    </source>
</evidence>
<dbReference type="RefSeq" id="WP_345099481.1">
    <property type="nucleotide sequence ID" value="NZ_BAABGS010000062.1"/>
</dbReference>
<feature type="signal peptide" evidence="6">
    <location>
        <begin position="1"/>
        <end position="19"/>
    </location>
</feature>
<keyword evidence="2 6" id="KW-0732">Signal</keyword>
<organism evidence="8 9">
    <name type="scientific">Chelativorans composti</name>
    <dbReference type="NCBI Taxonomy" id="768533"/>
    <lineage>
        <taxon>Bacteria</taxon>
        <taxon>Pseudomonadati</taxon>
        <taxon>Pseudomonadota</taxon>
        <taxon>Alphaproteobacteria</taxon>
        <taxon>Hyphomicrobiales</taxon>
        <taxon>Phyllobacteriaceae</taxon>
        <taxon>Chelativorans</taxon>
    </lineage>
</organism>
<dbReference type="InterPro" id="IPR027385">
    <property type="entry name" value="Beta-barrel_OMP"/>
</dbReference>
<dbReference type="SUPFAM" id="SSF56925">
    <property type="entry name" value="OMPA-like"/>
    <property type="match status" value="1"/>
</dbReference>
<evidence type="ECO:0000256" key="4">
    <source>
        <dbReference type="ARBA" id="ARBA00023237"/>
    </source>
</evidence>
<dbReference type="PANTHER" id="PTHR34001:SF3">
    <property type="entry name" value="BLL7405 PROTEIN"/>
    <property type="match status" value="1"/>
</dbReference>
<feature type="chain" id="PRO_5046754961" evidence="6">
    <location>
        <begin position="20"/>
        <end position="234"/>
    </location>
</feature>
<evidence type="ECO:0000256" key="5">
    <source>
        <dbReference type="ARBA" id="ARBA00038306"/>
    </source>
</evidence>
<comment type="subcellular location">
    <subcellularLocation>
        <location evidence="1">Cell outer membrane</location>
    </subcellularLocation>
</comment>
<evidence type="ECO:0000256" key="1">
    <source>
        <dbReference type="ARBA" id="ARBA00004442"/>
    </source>
</evidence>
<feature type="domain" description="Outer membrane protein beta-barrel" evidence="7">
    <location>
        <begin position="6"/>
        <end position="234"/>
    </location>
</feature>
<evidence type="ECO:0000256" key="2">
    <source>
        <dbReference type="ARBA" id="ARBA00022729"/>
    </source>
</evidence>
<dbReference type="InterPro" id="IPR051692">
    <property type="entry name" value="OMP-like"/>
</dbReference>
<sequence length="234" mass="25069">MKTLTTALALALVSSTAFAADAFFPYGSDTPTYNWTFGYLGANIGYGGGKHEVDASIIGTPLRGSISATTNGFIGGAQAGYNWQSGSVVYGIEGDFQYADINAKLAAFTNLFGTGISASASGSLSWLGTLRARIGFVPEDRFFLYATGGAAFGKLGLSGEVNVGGIPYRDEISKTRTGWTLGAGAEYAVTDDWTWKTEYLYTDLGKWTFYEDPVLKAETGLKFHTVRTGMNYRF</sequence>
<keyword evidence="3" id="KW-0472">Membrane</keyword>
<name>A0ABW5DKZ3_9HYPH</name>
<evidence type="ECO:0000313" key="8">
    <source>
        <dbReference type="EMBL" id="MFD2259975.1"/>
    </source>
</evidence>
<evidence type="ECO:0000256" key="6">
    <source>
        <dbReference type="SAM" id="SignalP"/>
    </source>
</evidence>
<comment type="caution">
    <text evidence="8">The sequence shown here is derived from an EMBL/GenBank/DDBJ whole genome shotgun (WGS) entry which is preliminary data.</text>
</comment>
<dbReference type="PANTHER" id="PTHR34001">
    <property type="entry name" value="BLL7405 PROTEIN"/>
    <property type="match status" value="1"/>
</dbReference>
<proteinExistence type="inferred from homology"/>
<keyword evidence="4" id="KW-0998">Cell outer membrane</keyword>
<gene>
    <name evidence="8" type="ORF">ACFSMZ_09380</name>
</gene>
<dbReference type="Proteomes" id="UP001597373">
    <property type="component" value="Unassembled WGS sequence"/>
</dbReference>
<dbReference type="Pfam" id="PF13505">
    <property type="entry name" value="OMP_b-brl"/>
    <property type="match status" value="1"/>
</dbReference>
<evidence type="ECO:0000259" key="7">
    <source>
        <dbReference type="Pfam" id="PF13505"/>
    </source>
</evidence>
<protein>
    <submittedName>
        <fullName evidence="8">Outer membrane protein</fullName>
    </submittedName>
</protein>